<evidence type="ECO:0000313" key="1">
    <source>
        <dbReference type="EMBL" id="UYP46288.1"/>
    </source>
</evidence>
<keyword evidence="2" id="KW-1185">Reference proteome</keyword>
<gene>
    <name evidence="1" type="ORF">NEF87_002573</name>
</gene>
<protein>
    <submittedName>
        <fullName evidence="1">Uncharacterized protein</fullName>
    </submittedName>
</protein>
<proteinExistence type="predicted"/>
<sequence length="96" mass="10682">MFNPLNLIVHFGNFLAQQLGKPEKSGAICGFLRLALKKEYGTEGVDNLTPDKLKQVLQGELQQKLMILKVTTLSDAITATMKEVTRNQSLFTMNQA</sequence>
<evidence type="ECO:0000313" key="2">
    <source>
        <dbReference type="Proteomes" id="UP001208689"/>
    </source>
</evidence>
<name>A0ABY6HRZ7_9ARCH</name>
<organism evidence="1 2">
    <name type="scientific">Candidatus Lokiarchaeum ossiferum</name>
    <dbReference type="NCBI Taxonomy" id="2951803"/>
    <lineage>
        <taxon>Archaea</taxon>
        <taxon>Promethearchaeati</taxon>
        <taxon>Promethearchaeota</taxon>
        <taxon>Promethearchaeia</taxon>
        <taxon>Promethearchaeales</taxon>
        <taxon>Promethearchaeaceae</taxon>
        <taxon>Candidatus Lokiarchaeum</taxon>
    </lineage>
</organism>
<reference evidence="1" key="1">
    <citation type="submission" date="2022-09" db="EMBL/GenBank/DDBJ databases">
        <title>Actin cytoskeleton and complex cell architecture in an #Asgard archaeon.</title>
        <authorList>
            <person name="Ponce Toledo R.I."/>
            <person name="Schleper C."/>
            <person name="Rodrigues Oliveira T."/>
            <person name="Wollweber F."/>
            <person name="Xu J."/>
            <person name="Rittmann S."/>
            <person name="Klingl A."/>
            <person name="Pilhofer M."/>
        </authorList>
    </citation>
    <scope>NUCLEOTIDE SEQUENCE</scope>
    <source>
        <strain evidence="1">B-35</strain>
    </source>
</reference>
<dbReference type="Proteomes" id="UP001208689">
    <property type="component" value="Chromosome"/>
</dbReference>
<dbReference type="EMBL" id="CP104013">
    <property type="protein sequence ID" value="UYP46288.1"/>
    <property type="molecule type" value="Genomic_DNA"/>
</dbReference>
<accession>A0ABY6HRZ7</accession>